<evidence type="ECO:0000256" key="2">
    <source>
        <dbReference type="SAM" id="MobiDB-lite"/>
    </source>
</evidence>
<dbReference type="RefSeq" id="WP_301623471.1">
    <property type="nucleotide sequence ID" value="NZ_JAOSKY010000021.1"/>
</dbReference>
<dbReference type="PANTHER" id="PTHR32305:SF15">
    <property type="entry name" value="PROTEIN RHSA-RELATED"/>
    <property type="match status" value="1"/>
</dbReference>
<dbReference type="PANTHER" id="PTHR32305">
    <property type="match status" value="1"/>
</dbReference>
<dbReference type="InterPro" id="IPR006530">
    <property type="entry name" value="YD"/>
</dbReference>
<feature type="domain" description="Teneurin-like YD-shell" evidence="4">
    <location>
        <begin position="156"/>
        <end position="459"/>
    </location>
</feature>
<organism evidence="5 6">
    <name type="scientific">Pseudomonas koreensis</name>
    <dbReference type="NCBI Taxonomy" id="198620"/>
    <lineage>
        <taxon>Bacteria</taxon>
        <taxon>Pseudomonadati</taxon>
        <taxon>Pseudomonadota</taxon>
        <taxon>Gammaproteobacteria</taxon>
        <taxon>Pseudomonadales</taxon>
        <taxon>Pseudomonadaceae</taxon>
        <taxon>Pseudomonas</taxon>
    </lineage>
</organism>
<protein>
    <submittedName>
        <fullName evidence="5">RHS domain-containing protein</fullName>
    </submittedName>
</protein>
<keyword evidence="6" id="KW-1185">Reference proteome</keyword>
<dbReference type="Pfam" id="PF18431">
    <property type="entry name" value="RNAse_A_bac"/>
    <property type="match status" value="1"/>
</dbReference>
<proteinExistence type="predicted"/>
<evidence type="ECO:0000313" key="6">
    <source>
        <dbReference type="Proteomes" id="UP001139955"/>
    </source>
</evidence>
<dbReference type="NCBIfam" id="TIGR03696">
    <property type="entry name" value="Rhs_assc_core"/>
    <property type="match status" value="1"/>
</dbReference>
<gene>
    <name evidence="5" type="ORF">OC940_26075</name>
</gene>
<evidence type="ECO:0000313" key="5">
    <source>
        <dbReference type="EMBL" id="MCU7251295.1"/>
    </source>
</evidence>
<evidence type="ECO:0000259" key="4">
    <source>
        <dbReference type="Pfam" id="PF25023"/>
    </source>
</evidence>
<dbReference type="InterPro" id="IPR056823">
    <property type="entry name" value="TEN-like_YD-shell"/>
</dbReference>
<sequence length="629" mass="71432">TYRLDYTPSGLIRQETGFDGRRTAYAYDLNGHLLEKTEFGDDGSTRVTTYQRDAAGRLLTKILPDGIKVEYRYDRLGRLTGVDDGQDHPLAFEYDLQDRLITEHQGWGTLRYAYDACGQLKRLRLPDNSKLDYQYAKGGALTAIDLNGARLTSHVYQSGREQQRQQGLLLSEYAYDEQGRLLAHSVGHQRDSLYRRDFAYSANGNLDHISDSRHGQRNYQYDALDRLIRVHHTRDQAPENYAHDPAGNLLMQDRPGPSHIKGNRLLMQGDRHYDYDAYGNLIRERRGTAHKLVTEYRYDCQHRLIGLTRPNGQTASYRYDAFGRRISKTVDEQTTEFFWQGDHLVAESSREHHRSYVYEPGTFRPLAMLDGKGPKKACPFYYQLDHIGTPLELTDYSGEIVWSAKYNAYGKIAALELAAHDYLDQPLRFQGQYFDAESGLHYNRHRYYDPDTGRYLTPDPVKLAGGLNQYRYVPNPTGWVDPLGLSCICPDANTIEGPHSEIVPGGGLAAHEARGGHLIAKHISRTETQLRERLKAEPNIPIASTFPNRADAERAVFNVIKGNQKKIDDFMLGKAKKLVINQQVSSPAGVGVLRSSGKLEPLSSIRLVLQREKNTPLGYFILTGFVNDK</sequence>
<comment type="caution">
    <text evidence="5">The sequence shown here is derived from an EMBL/GenBank/DDBJ whole genome shotgun (WGS) entry which is preliminary data.</text>
</comment>
<name>A0A9X2XLW2_9PSED</name>
<evidence type="ECO:0000259" key="3">
    <source>
        <dbReference type="Pfam" id="PF18431"/>
    </source>
</evidence>
<dbReference type="InterPro" id="IPR041436">
    <property type="entry name" value="RNAse_A_bac"/>
</dbReference>
<feature type="domain" description="Bacterial CdiA-CT RNAse A" evidence="3">
    <location>
        <begin position="516"/>
        <end position="625"/>
    </location>
</feature>
<keyword evidence="1" id="KW-0677">Repeat</keyword>
<dbReference type="Pfam" id="PF25023">
    <property type="entry name" value="TEN_YD-shell"/>
    <property type="match status" value="1"/>
</dbReference>
<dbReference type="CDD" id="cd20684">
    <property type="entry name" value="CdiA-CT_Yk_RNaseA-like"/>
    <property type="match status" value="1"/>
</dbReference>
<dbReference type="InterPro" id="IPR031325">
    <property type="entry name" value="RHS_repeat"/>
</dbReference>
<dbReference type="EMBL" id="JAOSKY010000021">
    <property type="protein sequence ID" value="MCU7251295.1"/>
    <property type="molecule type" value="Genomic_DNA"/>
</dbReference>
<dbReference type="InterPro" id="IPR022385">
    <property type="entry name" value="Rhs_assc_core"/>
</dbReference>
<dbReference type="Proteomes" id="UP001139955">
    <property type="component" value="Unassembled WGS sequence"/>
</dbReference>
<dbReference type="Gene3D" id="2.180.10.10">
    <property type="entry name" value="RHS repeat-associated core"/>
    <property type="match status" value="1"/>
</dbReference>
<dbReference type="PRINTS" id="PR00394">
    <property type="entry name" value="RHSPROTEIN"/>
</dbReference>
<feature type="non-terminal residue" evidence="5">
    <location>
        <position position="1"/>
    </location>
</feature>
<feature type="region of interest" description="Disordered" evidence="2">
    <location>
        <begin position="238"/>
        <end position="257"/>
    </location>
</feature>
<dbReference type="Pfam" id="PF05593">
    <property type="entry name" value="RHS_repeat"/>
    <property type="match status" value="1"/>
</dbReference>
<reference evidence="5" key="2">
    <citation type="journal article" date="2023" name="mSystems">
        <title>Charting the Lipopeptidome of Nonpathogenic Pseudomonas.</title>
        <authorList>
            <person name="Cesa-Luna C."/>
            <person name="Geudens N."/>
            <person name="Girard L."/>
            <person name="De Roo V."/>
            <person name="Maklad H.R."/>
            <person name="Martins J.C."/>
            <person name="Hofte M."/>
            <person name="De Mot R."/>
        </authorList>
    </citation>
    <scope>NUCLEOTIDE SEQUENCE</scope>
    <source>
        <strain evidence="5">B1M3-32</strain>
    </source>
</reference>
<reference evidence="5" key="1">
    <citation type="submission" date="2022-09" db="EMBL/GenBank/DDBJ databases">
        <authorList>
            <person name="Cesa-Luna C."/>
            <person name="Girard L."/>
            <person name="Lood C."/>
            <person name="Hofte M."/>
            <person name="De Mot R."/>
        </authorList>
    </citation>
    <scope>NUCLEOTIDE SEQUENCE</scope>
    <source>
        <strain evidence="5">B1M3-32</strain>
    </source>
</reference>
<dbReference type="AlphaFoldDB" id="A0A9X2XLW2"/>
<accession>A0A9X2XLW2</accession>
<evidence type="ECO:0000256" key="1">
    <source>
        <dbReference type="ARBA" id="ARBA00022737"/>
    </source>
</evidence>
<dbReference type="InterPro" id="IPR050708">
    <property type="entry name" value="T6SS_VgrG/RHS"/>
</dbReference>
<dbReference type="NCBIfam" id="TIGR01643">
    <property type="entry name" value="YD_repeat_2x"/>
    <property type="match status" value="4"/>
</dbReference>